<evidence type="ECO:0000313" key="3">
    <source>
        <dbReference type="EMBL" id="KAK6145487.1"/>
    </source>
</evidence>
<keyword evidence="2" id="KW-0472">Membrane</keyword>
<feature type="transmembrane region" description="Helical" evidence="2">
    <location>
        <begin position="101"/>
        <end position="125"/>
    </location>
</feature>
<organism evidence="3 4">
    <name type="scientific">Rehmannia glutinosa</name>
    <name type="common">Chinese foxglove</name>
    <dbReference type="NCBI Taxonomy" id="99300"/>
    <lineage>
        <taxon>Eukaryota</taxon>
        <taxon>Viridiplantae</taxon>
        <taxon>Streptophyta</taxon>
        <taxon>Embryophyta</taxon>
        <taxon>Tracheophyta</taxon>
        <taxon>Spermatophyta</taxon>
        <taxon>Magnoliopsida</taxon>
        <taxon>eudicotyledons</taxon>
        <taxon>Gunneridae</taxon>
        <taxon>Pentapetalae</taxon>
        <taxon>asterids</taxon>
        <taxon>lamiids</taxon>
        <taxon>Lamiales</taxon>
        <taxon>Orobanchaceae</taxon>
        <taxon>Rehmannieae</taxon>
        <taxon>Rehmannia</taxon>
    </lineage>
</organism>
<comment type="caution">
    <text evidence="3">The sequence shown here is derived from an EMBL/GenBank/DDBJ whole genome shotgun (WGS) entry which is preliminary data.</text>
</comment>
<sequence length="154" mass="17941">MGEKNNEESSTTRDPKMDQNPFLLNRHSHISPLILSPNSSRNRRRRTPIRLLIRRPIAVVAHLANLLRASQRLRFSPLAHRYPDRFHYSLRHHILHRRGGYAAAMEAAMFVSSLVLAIGHVVVAYRTSCRERRKLLVYKIDVEAVSLRMQEWIS</sequence>
<feature type="compositionally biased region" description="Basic and acidic residues" evidence="1">
    <location>
        <begin position="1"/>
        <end position="17"/>
    </location>
</feature>
<evidence type="ECO:0000256" key="2">
    <source>
        <dbReference type="SAM" id="Phobius"/>
    </source>
</evidence>
<keyword evidence="2" id="KW-1133">Transmembrane helix</keyword>
<dbReference type="EMBL" id="JABTTQ020000012">
    <property type="protein sequence ID" value="KAK6145487.1"/>
    <property type="molecule type" value="Genomic_DNA"/>
</dbReference>
<feature type="region of interest" description="Disordered" evidence="1">
    <location>
        <begin position="1"/>
        <end position="22"/>
    </location>
</feature>
<accession>A0ABR0WCZ3</accession>
<dbReference type="PANTHER" id="PTHR34953">
    <property type="entry name" value="ALPHA/BETA HYDROLASE RELATED PROTEIN"/>
    <property type="match status" value="1"/>
</dbReference>
<evidence type="ECO:0000256" key="1">
    <source>
        <dbReference type="SAM" id="MobiDB-lite"/>
    </source>
</evidence>
<gene>
    <name evidence="3" type="ORF">DH2020_022307</name>
</gene>
<reference evidence="3 4" key="1">
    <citation type="journal article" date="2021" name="Comput. Struct. Biotechnol. J.">
        <title>De novo genome assembly of the potent medicinal plant Rehmannia glutinosa using nanopore technology.</title>
        <authorList>
            <person name="Ma L."/>
            <person name="Dong C."/>
            <person name="Song C."/>
            <person name="Wang X."/>
            <person name="Zheng X."/>
            <person name="Niu Y."/>
            <person name="Chen S."/>
            <person name="Feng W."/>
        </authorList>
    </citation>
    <scope>NUCLEOTIDE SEQUENCE [LARGE SCALE GENOMIC DNA]</scope>
    <source>
        <strain evidence="3">DH-2019</strain>
    </source>
</reference>
<dbReference type="PANTHER" id="PTHR34953:SF1">
    <property type="entry name" value="ALPHA_BETA HYDROLASE RELATED PROTEIN"/>
    <property type="match status" value="1"/>
</dbReference>
<keyword evidence="4" id="KW-1185">Reference proteome</keyword>
<keyword evidence="2" id="KW-0812">Transmembrane</keyword>
<feature type="transmembrane region" description="Helical" evidence="2">
    <location>
        <begin position="51"/>
        <end position="69"/>
    </location>
</feature>
<proteinExistence type="predicted"/>
<dbReference type="Proteomes" id="UP001318860">
    <property type="component" value="Unassembled WGS sequence"/>
</dbReference>
<evidence type="ECO:0000313" key="4">
    <source>
        <dbReference type="Proteomes" id="UP001318860"/>
    </source>
</evidence>
<name>A0ABR0WCZ3_REHGL</name>
<protein>
    <submittedName>
        <fullName evidence="3">Uncharacterized protein</fullName>
    </submittedName>
</protein>